<keyword evidence="5" id="KW-0378">Hydrolase</keyword>
<dbReference type="InterPro" id="IPR001607">
    <property type="entry name" value="Znf_UBP"/>
</dbReference>
<dbReference type="InterPro" id="IPR018200">
    <property type="entry name" value="USP_CS"/>
</dbReference>
<evidence type="ECO:0000256" key="1">
    <source>
        <dbReference type="ARBA" id="ARBA00022723"/>
    </source>
</evidence>
<comment type="similarity">
    <text evidence="5">Belongs to the peptidase C19 family.</text>
</comment>
<dbReference type="Pfam" id="PF00443">
    <property type="entry name" value="UCH"/>
    <property type="match status" value="1"/>
</dbReference>
<dbReference type="GO" id="GO:0005634">
    <property type="term" value="C:nucleus"/>
    <property type="evidence" value="ECO:0007669"/>
    <property type="project" value="TreeGrafter"/>
</dbReference>
<accession>D8Q489</accession>
<keyword evidence="1" id="KW-0479">Metal-binding</keyword>
<evidence type="ECO:0000259" key="8">
    <source>
        <dbReference type="PROSITE" id="PS50271"/>
    </source>
</evidence>
<feature type="domain" description="USP" evidence="7">
    <location>
        <begin position="165"/>
        <end position="478"/>
    </location>
</feature>
<evidence type="ECO:0000256" key="2">
    <source>
        <dbReference type="ARBA" id="ARBA00022771"/>
    </source>
</evidence>
<keyword evidence="2 4" id="KW-0863">Zinc-finger</keyword>
<proteinExistence type="inferred from homology"/>
<feature type="region of interest" description="Disordered" evidence="6">
    <location>
        <begin position="548"/>
        <end position="621"/>
    </location>
</feature>
<dbReference type="eggNOG" id="KOG1867">
    <property type="taxonomic scope" value="Eukaryota"/>
</dbReference>
<dbReference type="Gene3D" id="3.90.70.10">
    <property type="entry name" value="Cysteine proteinases"/>
    <property type="match status" value="1"/>
</dbReference>
<dbReference type="PANTHER" id="PTHR24006:SF937">
    <property type="entry name" value="UBIQUITIN CARBOXYL-TERMINAL HYDROLASE"/>
    <property type="match status" value="1"/>
</dbReference>
<dbReference type="EMBL" id="GL377306">
    <property type="protein sequence ID" value="EFI97188.1"/>
    <property type="molecule type" value="Genomic_DNA"/>
</dbReference>
<dbReference type="InParanoid" id="D8Q489"/>
<dbReference type="InterPro" id="IPR013083">
    <property type="entry name" value="Znf_RING/FYVE/PHD"/>
</dbReference>
<reference evidence="9 10" key="1">
    <citation type="journal article" date="2010" name="Nat. Biotechnol.">
        <title>Genome sequence of the model mushroom Schizophyllum commune.</title>
        <authorList>
            <person name="Ohm R.A."/>
            <person name="de Jong J.F."/>
            <person name="Lugones L.G."/>
            <person name="Aerts A."/>
            <person name="Kothe E."/>
            <person name="Stajich J.E."/>
            <person name="de Vries R.P."/>
            <person name="Record E."/>
            <person name="Levasseur A."/>
            <person name="Baker S.E."/>
            <person name="Bartholomew K.A."/>
            <person name="Coutinho P.M."/>
            <person name="Erdmann S."/>
            <person name="Fowler T.J."/>
            <person name="Gathman A.C."/>
            <person name="Lombard V."/>
            <person name="Henrissat B."/>
            <person name="Knabe N."/>
            <person name="Kuees U."/>
            <person name="Lilly W.W."/>
            <person name="Lindquist E."/>
            <person name="Lucas S."/>
            <person name="Magnuson J.K."/>
            <person name="Piumi F."/>
            <person name="Raudaskoski M."/>
            <person name="Salamov A."/>
            <person name="Schmutz J."/>
            <person name="Schwarze F.W.M.R."/>
            <person name="vanKuyk P.A."/>
            <person name="Horton J.S."/>
            <person name="Grigoriev I.V."/>
            <person name="Woesten H.A.B."/>
        </authorList>
    </citation>
    <scope>NUCLEOTIDE SEQUENCE [LARGE SCALE GENOMIC DNA]</scope>
    <source>
        <strain evidence="10">H4-8 / FGSC 9210</strain>
    </source>
</reference>
<keyword evidence="5" id="KW-0788">Thiol protease</keyword>
<evidence type="ECO:0000313" key="9">
    <source>
        <dbReference type="EMBL" id="EFI97188.1"/>
    </source>
</evidence>
<dbReference type="GO" id="GO:0008270">
    <property type="term" value="F:zinc ion binding"/>
    <property type="evidence" value="ECO:0007669"/>
    <property type="project" value="UniProtKB-KW"/>
</dbReference>
<dbReference type="SUPFAM" id="SSF54001">
    <property type="entry name" value="Cysteine proteinases"/>
    <property type="match status" value="1"/>
</dbReference>
<dbReference type="PROSITE" id="PS50271">
    <property type="entry name" value="ZF_UBP"/>
    <property type="match status" value="1"/>
</dbReference>
<dbReference type="GO" id="GO:0005829">
    <property type="term" value="C:cytosol"/>
    <property type="evidence" value="ECO:0007669"/>
    <property type="project" value="TreeGrafter"/>
</dbReference>
<keyword evidence="3" id="KW-0862">Zinc</keyword>
<keyword evidence="5" id="KW-0645">Protease</keyword>
<dbReference type="AlphaFoldDB" id="D8Q489"/>
<gene>
    <name evidence="9" type="ORF">SCHCODRAFT_76495</name>
</gene>
<dbReference type="InterPro" id="IPR050164">
    <property type="entry name" value="Peptidase_C19"/>
</dbReference>
<dbReference type="PROSITE" id="PS00972">
    <property type="entry name" value="USP_1"/>
    <property type="match status" value="1"/>
</dbReference>
<dbReference type="GO" id="GO:0004843">
    <property type="term" value="F:cysteine-type deubiquitinase activity"/>
    <property type="evidence" value="ECO:0007669"/>
    <property type="project" value="UniProtKB-UniRule"/>
</dbReference>
<dbReference type="OMA" id="NVSCNCI"/>
<keyword evidence="5" id="KW-0833">Ubl conjugation pathway</keyword>
<organism evidence="10">
    <name type="scientific">Schizophyllum commune (strain H4-8 / FGSC 9210)</name>
    <name type="common">Split gill fungus</name>
    <dbReference type="NCBI Taxonomy" id="578458"/>
    <lineage>
        <taxon>Eukaryota</taxon>
        <taxon>Fungi</taxon>
        <taxon>Dikarya</taxon>
        <taxon>Basidiomycota</taxon>
        <taxon>Agaricomycotina</taxon>
        <taxon>Agaricomycetes</taxon>
        <taxon>Agaricomycetidae</taxon>
        <taxon>Agaricales</taxon>
        <taxon>Schizophyllaceae</taxon>
        <taxon>Schizophyllum</taxon>
    </lineage>
</organism>
<evidence type="ECO:0000256" key="4">
    <source>
        <dbReference type="PROSITE-ProRule" id="PRU00502"/>
    </source>
</evidence>
<name>D8Q489_SCHCM</name>
<dbReference type="PANTHER" id="PTHR24006">
    <property type="entry name" value="UBIQUITIN CARBOXYL-TERMINAL HYDROLASE"/>
    <property type="match status" value="1"/>
</dbReference>
<evidence type="ECO:0000259" key="7">
    <source>
        <dbReference type="PROSITE" id="PS50235"/>
    </source>
</evidence>
<comment type="catalytic activity">
    <reaction evidence="5">
        <text>Thiol-dependent hydrolysis of ester, thioester, amide, peptide and isopeptide bonds formed by the C-terminal Gly of ubiquitin (a 76-residue protein attached to proteins as an intracellular targeting signal).</text>
        <dbReference type="EC" id="3.4.19.12"/>
    </reaction>
</comment>
<dbReference type="PROSITE" id="PS00973">
    <property type="entry name" value="USP_2"/>
    <property type="match status" value="1"/>
</dbReference>
<dbReference type="SUPFAM" id="SSF57850">
    <property type="entry name" value="RING/U-box"/>
    <property type="match status" value="1"/>
</dbReference>
<dbReference type="GO" id="GO:0016579">
    <property type="term" value="P:protein deubiquitination"/>
    <property type="evidence" value="ECO:0007669"/>
    <property type="project" value="InterPro"/>
</dbReference>
<feature type="domain" description="UBP-type" evidence="8">
    <location>
        <begin position="31"/>
        <end position="130"/>
    </location>
</feature>
<dbReference type="Pfam" id="PF02148">
    <property type="entry name" value="zf-UBP"/>
    <property type="match status" value="1"/>
</dbReference>
<dbReference type="VEuPathDB" id="FungiDB:SCHCODRAFT_02501627"/>
<dbReference type="FunCoup" id="D8Q489">
    <property type="interactions" value="211"/>
</dbReference>
<evidence type="ECO:0000313" key="10">
    <source>
        <dbReference type="Proteomes" id="UP000007431"/>
    </source>
</evidence>
<dbReference type="InterPro" id="IPR038765">
    <property type="entry name" value="Papain-like_cys_pep_sf"/>
</dbReference>
<evidence type="ECO:0000256" key="6">
    <source>
        <dbReference type="SAM" id="MobiDB-lite"/>
    </source>
</evidence>
<dbReference type="InterPro" id="IPR001394">
    <property type="entry name" value="Peptidase_C19_UCH"/>
</dbReference>
<keyword evidence="10" id="KW-1185">Reference proteome</keyword>
<dbReference type="SMART" id="SM00290">
    <property type="entry name" value="ZnF_UBP"/>
    <property type="match status" value="1"/>
</dbReference>
<feature type="compositionally biased region" description="Acidic residues" evidence="6">
    <location>
        <begin position="585"/>
        <end position="605"/>
    </location>
</feature>
<dbReference type="Proteomes" id="UP000007431">
    <property type="component" value="Unassembled WGS sequence"/>
</dbReference>
<dbReference type="PROSITE" id="PS50235">
    <property type="entry name" value="USP_3"/>
    <property type="match status" value="1"/>
</dbReference>
<sequence length="621" mass="69751">MHEETSTCHHIERLLASNDASAVDRFRDVVGWSVNYERAMSNPAKRRKLSNRPICDTCRVPLARPITCLQCSYSGCWSHGHIRAHLKGSGHQFGVDPSTGSLYCLACNDFVYNSRAEALYADSYANAVASYLHYSDHGPAIPWIPTERDYNAINAASAVVCEGRRGLLNLGQTCFMNVVLQSFVHNPLLRNYFLGDMHDRRICTIADCTSCEMDSLFSEIYSDESSPYGPIGFLVTTWRGSAELAGYAQQDAHEFFISTLNQIHASSPDASPSNKCPCIVHRTFAGQLQSEVRCGRCGNVTLTVDPMFDVSLELRGVGENTLFDCLRRFTHPEKLWTKEYSCERCGKNGQEASKRMSIRRLPPVLSFQFKRFEQNMADKGTVRKIEASVRFPATLDMSPYTTRAMRQHAGEGLPDPPGTYVYDLFAVINHEGQMNNGHYTNFARYGREWYRFDDDKVTNTSLATVLASAAYMCFYVKRRLDYKDAGMAMDADVPMNFGSSQSMGFDTQPAGYDPSQPMAFDPSQPMEFDSSQPMPWEIDAPAMDSLDPQQTGYMDPPQTGYLDPQQTGYLDSQPMDFDPSAVDPLFDDIDADGQGEDDVEEEEEYEAARMREVEDELLDTL</sequence>
<protein>
    <recommendedName>
        <fullName evidence="5">Ubiquitin carboxyl-terminal hydrolase</fullName>
        <ecNumber evidence="5">3.4.19.12</ecNumber>
    </recommendedName>
</protein>
<dbReference type="InterPro" id="IPR028889">
    <property type="entry name" value="USP"/>
</dbReference>
<dbReference type="STRING" id="578458.D8Q489"/>
<dbReference type="Gene3D" id="3.30.40.10">
    <property type="entry name" value="Zinc/RING finger domain, C3HC4 (zinc finger)"/>
    <property type="match status" value="1"/>
</dbReference>
<dbReference type="GO" id="GO:0006508">
    <property type="term" value="P:proteolysis"/>
    <property type="evidence" value="ECO:0007669"/>
    <property type="project" value="UniProtKB-KW"/>
</dbReference>
<dbReference type="EC" id="3.4.19.12" evidence="5"/>
<dbReference type="HOGENOM" id="CLU_008279_11_2_1"/>
<evidence type="ECO:0000256" key="5">
    <source>
        <dbReference type="RuleBase" id="RU366025"/>
    </source>
</evidence>
<evidence type="ECO:0000256" key="3">
    <source>
        <dbReference type="ARBA" id="ARBA00022833"/>
    </source>
</evidence>